<sequence>MITKLPESSGRNVGFMVHGKLTGEDYRETLIPAMEEALKNHEKINILFRMESFRGWTAHAAWDDFVNWPKVRAVRKMAIVFDGEWDEFMSWLFKSMASLFGWKY</sequence>
<dbReference type="Gene3D" id="3.40.50.10600">
    <property type="entry name" value="SpoIIaa-like domains"/>
    <property type="match status" value="1"/>
</dbReference>
<dbReference type="EMBL" id="CP096115">
    <property type="protein sequence ID" value="UUX91142.1"/>
    <property type="molecule type" value="Genomic_DNA"/>
</dbReference>
<accession>A0A9E7PKV4</accession>
<evidence type="ECO:0000313" key="2">
    <source>
        <dbReference type="Proteomes" id="UP001060368"/>
    </source>
</evidence>
<dbReference type="Pfam" id="PF11964">
    <property type="entry name" value="SpoIIAA-like"/>
    <property type="match status" value="1"/>
</dbReference>
<dbReference type="RefSeq" id="WP_257741294.1">
    <property type="nucleotide sequence ID" value="NZ_CP096115.1"/>
</dbReference>
<dbReference type="SUPFAM" id="SSF52091">
    <property type="entry name" value="SpoIIaa-like"/>
    <property type="match status" value="1"/>
</dbReference>
<keyword evidence="2" id="KW-1185">Reference proteome</keyword>
<dbReference type="InterPro" id="IPR021866">
    <property type="entry name" value="SpoIIAA-like"/>
</dbReference>
<dbReference type="AlphaFoldDB" id="A0A9E7PKV4"/>
<dbReference type="GeneID" id="74307442"/>
<gene>
    <name evidence="1" type="ORF">L6E24_07040</name>
</gene>
<reference evidence="1" key="1">
    <citation type="submission" date="2022-04" db="EMBL/GenBank/DDBJ databases">
        <title>Complete genome of Methanoplanus endosymbiosus DSM 3599.</title>
        <authorList>
            <person name="Chen S.-C."/>
            <person name="You Y.-T."/>
            <person name="Zhou Y.-Z."/>
            <person name="Lai M.-C."/>
        </authorList>
    </citation>
    <scope>NUCLEOTIDE SEQUENCE</scope>
    <source>
        <strain evidence="1">DSM 3599</strain>
    </source>
</reference>
<dbReference type="Proteomes" id="UP001060368">
    <property type="component" value="Chromosome"/>
</dbReference>
<dbReference type="KEGG" id="mend:L6E24_07040"/>
<dbReference type="InterPro" id="IPR036513">
    <property type="entry name" value="STAS_dom_sf"/>
</dbReference>
<protein>
    <submittedName>
        <fullName evidence="1">STAS/SEC14 domain-containing protein</fullName>
    </submittedName>
</protein>
<name>A0A9E7PKV4_9EURY</name>
<evidence type="ECO:0000313" key="1">
    <source>
        <dbReference type="EMBL" id="UUX91142.1"/>
    </source>
</evidence>
<dbReference type="InterPro" id="IPR038396">
    <property type="entry name" value="SpoIIAA-like_sf"/>
</dbReference>
<organism evidence="1 2">
    <name type="scientific">Methanoplanus endosymbiosus</name>
    <dbReference type="NCBI Taxonomy" id="33865"/>
    <lineage>
        <taxon>Archaea</taxon>
        <taxon>Methanobacteriati</taxon>
        <taxon>Methanobacteriota</taxon>
        <taxon>Stenosarchaea group</taxon>
        <taxon>Methanomicrobia</taxon>
        <taxon>Methanomicrobiales</taxon>
        <taxon>Methanomicrobiaceae</taxon>
        <taxon>Methanoplanus</taxon>
    </lineage>
</organism>
<proteinExistence type="predicted"/>